<gene>
    <name evidence="4" type="ORF">FOB26_02225</name>
</gene>
<dbReference type="SMART" id="SM00448">
    <property type="entry name" value="REC"/>
    <property type="match status" value="1"/>
</dbReference>
<dbReference type="RefSeq" id="WP_172873125.1">
    <property type="nucleotide sequence ID" value="NZ_JABRWL010000001.1"/>
</dbReference>
<dbReference type="SUPFAM" id="SSF52172">
    <property type="entry name" value="CheY-like"/>
    <property type="match status" value="1"/>
</dbReference>
<keyword evidence="1 2" id="KW-0597">Phosphoprotein</keyword>
<dbReference type="EMBL" id="JABRWM010000002">
    <property type="protein sequence ID" value="NRF17967.1"/>
    <property type="molecule type" value="Genomic_DNA"/>
</dbReference>
<sequence length="133" mass="14159">MASSARTMPSTEAEPDVTPETIKVLVVEDDALIRLDMVDMLSSDGYMVEEAGSGEDALGLIERQNFDVLVTDLGLPGMNGAELAKAARLINPQLGIVVASGQSVLPDGMPKGARLLSKPFHQKRLKIVSQDVV</sequence>
<accession>A0AA44EH44</accession>
<feature type="modified residue" description="4-aspartylphosphate" evidence="2">
    <location>
        <position position="72"/>
    </location>
</feature>
<dbReference type="InterPro" id="IPR001789">
    <property type="entry name" value="Sig_transdc_resp-reg_receiver"/>
</dbReference>
<evidence type="ECO:0000256" key="1">
    <source>
        <dbReference type="ARBA" id="ARBA00022553"/>
    </source>
</evidence>
<dbReference type="InterPro" id="IPR011006">
    <property type="entry name" value="CheY-like_superfamily"/>
</dbReference>
<feature type="domain" description="Response regulatory" evidence="3">
    <location>
        <begin position="23"/>
        <end position="133"/>
    </location>
</feature>
<evidence type="ECO:0000256" key="2">
    <source>
        <dbReference type="PROSITE-ProRule" id="PRU00169"/>
    </source>
</evidence>
<comment type="caution">
    <text evidence="4">The sequence shown here is derived from an EMBL/GenBank/DDBJ whole genome shotgun (WGS) entry which is preliminary data.</text>
</comment>
<dbReference type="PROSITE" id="PS50110">
    <property type="entry name" value="RESPONSE_REGULATORY"/>
    <property type="match status" value="1"/>
</dbReference>
<dbReference type="PANTHER" id="PTHR44591:SF21">
    <property type="entry name" value="TWO-COMPONENT RESPONSE REGULATOR"/>
    <property type="match status" value="1"/>
</dbReference>
<evidence type="ECO:0000259" key="3">
    <source>
        <dbReference type="PROSITE" id="PS50110"/>
    </source>
</evidence>
<dbReference type="InterPro" id="IPR050595">
    <property type="entry name" value="Bact_response_regulator"/>
</dbReference>
<dbReference type="PANTHER" id="PTHR44591">
    <property type="entry name" value="STRESS RESPONSE REGULATOR PROTEIN 1"/>
    <property type="match status" value="1"/>
</dbReference>
<reference evidence="4" key="1">
    <citation type="submission" date="2019-07" db="EMBL/GenBank/DDBJ databases">
        <title>FDA dAtabase for Regulatory Grade micrObial Sequences (FDA-ARGOS): Supporting development and validation of Infectious Disease Dx tests.</title>
        <authorList>
            <person name="Bachman M."/>
            <person name="Young C."/>
            <person name="Tallon L."/>
            <person name="Sadzewicz L."/>
            <person name="Vavikolanu K."/>
            <person name="Mehta A."/>
            <person name="Aluvathingal J."/>
            <person name="Nadendla S."/>
            <person name="Nandy P."/>
            <person name="Geyer C."/>
            <person name="Yan Y."/>
            <person name="Sichtig H."/>
        </authorList>
    </citation>
    <scope>NUCLEOTIDE SEQUENCE</scope>
    <source>
        <strain evidence="4">FDAARGOS_618</strain>
        <plasmid evidence="4">unnamed2</plasmid>
    </source>
</reference>
<dbReference type="Pfam" id="PF00072">
    <property type="entry name" value="Response_reg"/>
    <property type="match status" value="1"/>
</dbReference>
<geneLocation type="plasmid" evidence="4">
    <name>unnamed2</name>
</geneLocation>
<organism evidence="4 5">
    <name type="scientific">Agrobacterium pusense</name>
    <dbReference type="NCBI Taxonomy" id="648995"/>
    <lineage>
        <taxon>Bacteria</taxon>
        <taxon>Pseudomonadati</taxon>
        <taxon>Pseudomonadota</taxon>
        <taxon>Alphaproteobacteria</taxon>
        <taxon>Hyphomicrobiales</taxon>
        <taxon>Rhizobiaceae</taxon>
        <taxon>Rhizobium/Agrobacterium group</taxon>
        <taxon>Agrobacterium</taxon>
    </lineage>
</organism>
<dbReference type="CDD" id="cd00156">
    <property type="entry name" value="REC"/>
    <property type="match status" value="1"/>
</dbReference>
<dbReference type="GO" id="GO:0000160">
    <property type="term" value="P:phosphorelay signal transduction system"/>
    <property type="evidence" value="ECO:0007669"/>
    <property type="project" value="InterPro"/>
</dbReference>
<dbReference type="Gene3D" id="3.40.50.2300">
    <property type="match status" value="1"/>
</dbReference>
<protein>
    <submittedName>
        <fullName evidence="4">Response regulator</fullName>
    </submittedName>
</protein>
<keyword evidence="4" id="KW-0614">Plasmid</keyword>
<evidence type="ECO:0000313" key="4">
    <source>
        <dbReference type="EMBL" id="NRF17967.1"/>
    </source>
</evidence>
<dbReference type="Proteomes" id="UP001155820">
    <property type="component" value="Unassembled WGS sequence"/>
</dbReference>
<proteinExistence type="predicted"/>
<evidence type="ECO:0000313" key="5">
    <source>
        <dbReference type="Proteomes" id="UP001155820"/>
    </source>
</evidence>
<keyword evidence="5" id="KW-1185">Reference proteome</keyword>
<dbReference type="AlphaFoldDB" id="A0AA44EH44"/>
<name>A0AA44EH44_9HYPH</name>